<name>A0A1Y0EN32_9BURK</name>
<dbReference type="Proteomes" id="UP000196138">
    <property type="component" value="Chromosome"/>
</dbReference>
<organism evidence="1 2">
    <name type="scientific">Comamonas serinivorans</name>
    <dbReference type="NCBI Taxonomy" id="1082851"/>
    <lineage>
        <taxon>Bacteria</taxon>
        <taxon>Pseudomonadati</taxon>
        <taxon>Pseudomonadota</taxon>
        <taxon>Betaproteobacteria</taxon>
        <taxon>Burkholderiales</taxon>
        <taxon>Comamonadaceae</taxon>
        <taxon>Comamonas</taxon>
    </lineage>
</organism>
<keyword evidence="2" id="KW-1185">Reference proteome</keyword>
<protein>
    <submittedName>
        <fullName evidence="1">Uncharacterized protein</fullName>
    </submittedName>
</protein>
<proteinExistence type="predicted"/>
<reference evidence="1 2" key="1">
    <citation type="submission" date="2017-05" db="EMBL/GenBank/DDBJ databases">
        <authorList>
            <person name="Song R."/>
            <person name="Chenine A.L."/>
            <person name="Ruprecht R.M."/>
        </authorList>
    </citation>
    <scope>NUCLEOTIDE SEQUENCE [LARGE SCALE GENOMIC DNA]</scope>
    <source>
        <strain evidence="1 2">DSM 26136</strain>
    </source>
</reference>
<dbReference type="RefSeq" id="WP_087279847.1">
    <property type="nucleotide sequence ID" value="NZ_CP021455.1"/>
</dbReference>
<dbReference type="AlphaFoldDB" id="A0A1Y0EN32"/>
<evidence type="ECO:0000313" key="1">
    <source>
        <dbReference type="EMBL" id="ARU04719.1"/>
    </source>
</evidence>
<dbReference type="EMBL" id="CP021455">
    <property type="protein sequence ID" value="ARU04719.1"/>
    <property type="molecule type" value="Genomic_DNA"/>
</dbReference>
<dbReference type="OrthoDB" id="9971554at2"/>
<dbReference type="KEGG" id="cser:CCO03_08565"/>
<accession>A0A1Y0EN32</accession>
<gene>
    <name evidence="1" type="ORF">CCO03_08565</name>
</gene>
<sequence length="89" mass="9804">MDAKTLFDQMCEPRANVDQVRNITATYADLVAGIADRLTPAELDAFIRLGSVMKGRVTVKVPLLKLEQVDAWLAYSKKHFPSDAAALRG</sequence>
<evidence type="ECO:0000313" key="2">
    <source>
        <dbReference type="Proteomes" id="UP000196138"/>
    </source>
</evidence>